<feature type="compositionally biased region" description="Polar residues" evidence="1">
    <location>
        <begin position="1"/>
        <end position="10"/>
    </location>
</feature>
<dbReference type="OrthoDB" id="10594050at2759"/>
<name>A0A2T6ZNV0_TUBBO</name>
<evidence type="ECO:0000313" key="2">
    <source>
        <dbReference type="EMBL" id="PUU77162.1"/>
    </source>
</evidence>
<dbReference type="Proteomes" id="UP000244722">
    <property type="component" value="Unassembled WGS sequence"/>
</dbReference>
<reference evidence="2 3" key="1">
    <citation type="submission" date="2017-04" db="EMBL/GenBank/DDBJ databases">
        <title>Draft genome sequence of Tuber borchii Vittad., a whitish edible truffle.</title>
        <authorList>
            <consortium name="DOE Joint Genome Institute"/>
            <person name="Murat C."/>
            <person name="Kuo A."/>
            <person name="Barry K.W."/>
            <person name="Clum A."/>
            <person name="Dockter R.B."/>
            <person name="Fauchery L."/>
            <person name="Iotti M."/>
            <person name="Kohler A."/>
            <person name="Labutti K."/>
            <person name="Lindquist E.A."/>
            <person name="Lipzen A."/>
            <person name="Ohm R.A."/>
            <person name="Wang M."/>
            <person name="Grigoriev I.V."/>
            <person name="Zambonelli A."/>
            <person name="Martin F.M."/>
        </authorList>
    </citation>
    <scope>NUCLEOTIDE SEQUENCE [LARGE SCALE GENOMIC DNA]</scope>
    <source>
        <strain evidence="2 3">Tbo3840</strain>
    </source>
</reference>
<feature type="region of interest" description="Disordered" evidence="1">
    <location>
        <begin position="1"/>
        <end position="66"/>
    </location>
</feature>
<gene>
    <name evidence="2" type="ORF">B9Z19DRAFT_1066045</name>
</gene>
<dbReference type="EMBL" id="NESQ01000160">
    <property type="protein sequence ID" value="PUU77162.1"/>
    <property type="molecule type" value="Genomic_DNA"/>
</dbReference>
<feature type="compositionally biased region" description="Basic residues" evidence="1">
    <location>
        <begin position="42"/>
        <end position="53"/>
    </location>
</feature>
<evidence type="ECO:0000313" key="3">
    <source>
        <dbReference type="Proteomes" id="UP000244722"/>
    </source>
</evidence>
<proteinExistence type="predicted"/>
<comment type="caution">
    <text evidence="2">The sequence shown here is derived from an EMBL/GenBank/DDBJ whole genome shotgun (WGS) entry which is preliminary data.</text>
</comment>
<keyword evidence="3" id="KW-1185">Reference proteome</keyword>
<sequence length="155" mass="17461">MSRSAPSTPSRHPHLAYMQHRGVSPVTASSTPSPPSSPAARTHARTATRRRPIRSTSDSQSHTLRTIPAPLSTSFAGTFDYPQIHRDLLFHLHLLKFMTTEYIPLLTFAWGAGEVTEQEFEGEQGRFENRRVVLTMVIRGENELLKERFVLSSFS</sequence>
<accession>A0A2T6ZNV0</accession>
<protein>
    <submittedName>
        <fullName evidence="2">Uncharacterized protein</fullName>
    </submittedName>
</protein>
<organism evidence="2 3">
    <name type="scientific">Tuber borchii</name>
    <name type="common">White truffle</name>
    <dbReference type="NCBI Taxonomy" id="42251"/>
    <lineage>
        <taxon>Eukaryota</taxon>
        <taxon>Fungi</taxon>
        <taxon>Dikarya</taxon>
        <taxon>Ascomycota</taxon>
        <taxon>Pezizomycotina</taxon>
        <taxon>Pezizomycetes</taxon>
        <taxon>Pezizales</taxon>
        <taxon>Tuberaceae</taxon>
        <taxon>Tuber</taxon>
    </lineage>
</organism>
<evidence type="ECO:0000256" key="1">
    <source>
        <dbReference type="SAM" id="MobiDB-lite"/>
    </source>
</evidence>
<dbReference type="AlphaFoldDB" id="A0A2T6ZNV0"/>